<organism evidence="1 2">
    <name type="scientific">Meripilus lineatus</name>
    <dbReference type="NCBI Taxonomy" id="2056292"/>
    <lineage>
        <taxon>Eukaryota</taxon>
        <taxon>Fungi</taxon>
        <taxon>Dikarya</taxon>
        <taxon>Basidiomycota</taxon>
        <taxon>Agaricomycotina</taxon>
        <taxon>Agaricomycetes</taxon>
        <taxon>Polyporales</taxon>
        <taxon>Meripilaceae</taxon>
        <taxon>Meripilus</taxon>
    </lineage>
</organism>
<protein>
    <recommendedName>
        <fullName evidence="3">F-box domain-containing protein</fullName>
    </recommendedName>
</protein>
<proteinExistence type="predicted"/>
<dbReference type="Proteomes" id="UP001212997">
    <property type="component" value="Unassembled WGS sequence"/>
</dbReference>
<evidence type="ECO:0008006" key="3">
    <source>
        <dbReference type="Google" id="ProtNLM"/>
    </source>
</evidence>
<keyword evidence="2" id="KW-1185">Reference proteome</keyword>
<comment type="caution">
    <text evidence="1">The sequence shown here is derived from an EMBL/GenBank/DDBJ whole genome shotgun (WGS) entry which is preliminary data.</text>
</comment>
<dbReference type="EMBL" id="JANAWD010000004">
    <property type="protein sequence ID" value="KAJ3492015.1"/>
    <property type="molecule type" value="Genomic_DNA"/>
</dbReference>
<accession>A0AAD5VCZ7</accession>
<reference evidence="1" key="1">
    <citation type="submission" date="2022-07" db="EMBL/GenBank/DDBJ databases">
        <title>Genome Sequence of Physisporinus lineatus.</title>
        <authorList>
            <person name="Buettner E."/>
        </authorList>
    </citation>
    <scope>NUCLEOTIDE SEQUENCE</scope>
    <source>
        <strain evidence="1">VT162</strain>
    </source>
</reference>
<dbReference type="SUPFAM" id="SSF52047">
    <property type="entry name" value="RNI-like"/>
    <property type="match status" value="1"/>
</dbReference>
<dbReference type="AlphaFoldDB" id="A0AAD5VCZ7"/>
<evidence type="ECO:0000313" key="2">
    <source>
        <dbReference type="Proteomes" id="UP001212997"/>
    </source>
</evidence>
<sequence length="408" mass="46000">MSPPELSAEVISTIAKNLAGDFDALLTASLLCRSWQDASSRVLFAKITIHNSQRLDDFLTLIHENPRICRWVYHLQLGRFHTSARDGVNPSWFLPATRLLPNRLPALKTLRICNLDFNDVVKAVSAFKNIVSGFATLESLEFTVCKIHPELVDGLVSRLGNLQRLSIGYCWKPAGDHDISQLWDAPLDATKRPQIKTIDIQWTGIELDIAETLLMLTESGCTKFTETIFISTSFGSSVALGRVGRALKGMPRLEEFNFKVAHYINEVGMVMPEELSLRDHKYLRRVNLELPLLVDVRSIVQTLNPSKLPILTIGIKEALDLKDFTSREVEVGPGPSFVDHEELVELFNIYYGIMINMNWFGAIETLSRSNIPILLLLRVKPERGALIFSGFEPAAWYHQFDVATNRLL</sequence>
<name>A0AAD5VCZ7_9APHY</name>
<dbReference type="InterPro" id="IPR032675">
    <property type="entry name" value="LRR_dom_sf"/>
</dbReference>
<dbReference type="Gene3D" id="3.80.10.10">
    <property type="entry name" value="Ribonuclease Inhibitor"/>
    <property type="match status" value="1"/>
</dbReference>
<gene>
    <name evidence="1" type="ORF">NLI96_g296</name>
</gene>
<evidence type="ECO:0000313" key="1">
    <source>
        <dbReference type="EMBL" id="KAJ3492015.1"/>
    </source>
</evidence>